<evidence type="ECO:0000313" key="1">
    <source>
        <dbReference type="EMBL" id="CAE6532351.1"/>
    </source>
</evidence>
<evidence type="ECO:0000313" key="2">
    <source>
        <dbReference type="Proteomes" id="UP000663843"/>
    </source>
</evidence>
<sequence length="333" mass="37542">MDIYAVSTHPVVVGDKLSFDPRPARAQDLIECTIHWQQGQPRSDQYMTFKAINKTAEDGGATPPFIVPVFVQKDYYEQLVKSANPGPNGTLEFPITEDWQYGQRFETGAGRFVVLHNKGNTPGQDRFMDTPFTQLLTLLHGAASIAGQAAVADQVDALARAQFNRPLLSYSVLPTVRNGDILRVDAQSAARSTVTVKWLQESSRRSETYYQIMATNISLNNKPVKFFVQEDWWSVNLLNIAVSKENNHFDFMVNGQFQYGQTNDSGHDRWVVYHDRARQPYQHRFIPSPIFALVNFFSQRPPLSDILAINATDPEVVSDLAAVLFGRPLLTFD</sequence>
<dbReference type="AlphaFoldDB" id="A0A8H3DNX9"/>
<gene>
    <name evidence="1" type="ORF">RDB_LOCUS180488</name>
</gene>
<proteinExistence type="predicted"/>
<reference evidence="1" key="1">
    <citation type="submission" date="2021-01" db="EMBL/GenBank/DDBJ databases">
        <authorList>
            <person name="Kaushik A."/>
        </authorList>
    </citation>
    <scope>NUCLEOTIDE SEQUENCE</scope>
    <source>
        <strain evidence="1">AG2-2IIIB</strain>
    </source>
</reference>
<accession>A0A8H3DNX9</accession>
<protein>
    <submittedName>
        <fullName evidence="1">Uncharacterized protein</fullName>
    </submittedName>
</protein>
<comment type="caution">
    <text evidence="1">The sequence shown here is derived from an EMBL/GenBank/DDBJ whole genome shotgun (WGS) entry which is preliminary data.</text>
</comment>
<dbReference type="EMBL" id="CAJMWT010008287">
    <property type="protein sequence ID" value="CAE6532351.1"/>
    <property type="molecule type" value="Genomic_DNA"/>
</dbReference>
<name>A0A8H3DNX9_9AGAM</name>
<organism evidence="1 2">
    <name type="scientific">Rhizoctonia solani</name>
    <dbReference type="NCBI Taxonomy" id="456999"/>
    <lineage>
        <taxon>Eukaryota</taxon>
        <taxon>Fungi</taxon>
        <taxon>Dikarya</taxon>
        <taxon>Basidiomycota</taxon>
        <taxon>Agaricomycotina</taxon>
        <taxon>Agaricomycetes</taxon>
        <taxon>Cantharellales</taxon>
        <taxon>Ceratobasidiaceae</taxon>
        <taxon>Rhizoctonia</taxon>
    </lineage>
</organism>
<dbReference type="Proteomes" id="UP000663843">
    <property type="component" value="Unassembled WGS sequence"/>
</dbReference>